<evidence type="ECO:0000256" key="7">
    <source>
        <dbReference type="ARBA" id="ARBA00022729"/>
    </source>
</evidence>
<name>A0ABD3KB79_EUCGL</name>
<dbReference type="PROSITE" id="PS00107">
    <property type="entry name" value="PROTEIN_KINASE_ATP"/>
    <property type="match status" value="1"/>
</dbReference>
<dbReference type="Pfam" id="PF07645">
    <property type="entry name" value="EGF_CA"/>
    <property type="match status" value="1"/>
</dbReference>
<reference evidence="25 26" key="1">
    <citation type="submission" date="2024-11" db="EMBL/GenBank/DDBJ databases">
        <title>Chromosome-level genome assembly of Eucalyptus globulus Labill. provides insights into its genome evolution.</title>
        <authorList>
            <person name="Li X."/>
        </authorList>
    </citation>
    <scope>NUCLEOTIDE SEQUENCE [LARGE SCALE GENOMIC DNA]</scope>
    <source>
        <strain evidence="25">CL2024</strain>
        <tissue evidence="25">Fresh tender leaves</tissue>
    </source>
</reference>
<dbReference type="PROSITE" id="PS50026">
    <property type="entry name" value="EGF_3"/>
    <property type="match status" value="1"/>
</dbReference>
<dbReference type="Gene3D" id="3.30.200.20">
    <property type="entry name" value="Phosphorylase Kinase, domain 1"/>
    <property type="match status" value="1"/>
</dbReference>
<feature type="transmembrane region" description="Helical" evidence="21">
    <location>
        <begin position="362"/>
        <end position="384"/>
    </location>
</feature>
<keyword evidence="6 21" id="KW-0812">Transmembrane</keyword>
<evidence type="ECO:0000256" key="16">
    <source>
        <dbReference type="ARBA" id="ARBA00047558"/>
    </source>
</evidence>
<feature type="chain" id="PRO_5044811961" evidence="22">
    <location>
        <begin position="34"/>
        <end position="764"/>
    </location>
</feature>
<evidence type="ECO:0000256" key="22">
    <source>
        <dbReference type="SAM" id="SignalP"/>
    </source>
</evidence>
<dbReference type="InterPro" id="IPR011009">
    <property type="entry name" value="Kinase-like_dom_sf"/>
</dbReference>
<feature type="binding site" evidence="20">
    <location>
        <position position="463"/>
    </location>
    <ligand>
        <name>ATP</name>
        <dbReference type="ChEBI" id="CHEBI:30616"/>
    </ligand>
</feature>
<evidence type="ECO:0000256" key="6">
    <source>
        <dbReference type="ARBA" id="ARBA00022692"/>
    </source>
</evidence>
<dbReference type="InterPro" id="IPR008271">
    <property type="entry name" value="Ser/Thr_kinase_AS"/>
</dbReference>
<evidence type="ECO:0000256" key="12">
    <source>
        <dbReference type="ARBA" id="ARBA00022989"/>
    </source>
</evidence>
<dbReference type="PANTHER" id="PTHR27005">
    <property type="entry name" value="WALL-ASSOCIATED RECEPTOR KINASE-LIKE 21"/>
    <property type="match status" value="1"/>
</dbReference>
<dbReference type="FunFam" id="1.10.510.10:FF:000084">
    <property type="entry name" value="Wall-associated receptor kinase 2"/>
    <property type="match status" value="1"/>
</dbReference>
<dbReference type="AlphaFoldDB" id="A0ABD3KB79"/>
<dbReference type="SUPFAM" id="SSF57184">
    <property type="entry name" value="Growth factor receptor domain"/>
    <property type="match status" value="1"/>
</dbReference>
<accession>A0ABD3KB79</accession>
<dbReference type="PROSITE" id="PS50011">
    <property type="entry name" value="PROTEIN_KINASE_DOM"/>
    <property type="match status" value="1"/>
</dbReference>
<keyword evidence="7 22" id="KW-0732">Signal</keyword>
<comment type="catalytic activity">
    <reaction evidence="16">
        <text>L-seryl-[protein] + ATP = O-phospho-L-seryl-[protein] + ADP + H(+)</text>
        <dbReference type="Rhea" id="RHEA:17989"/>
        <dbReference type="Rhea" id="RHEA-COMP:9863"/>
        <dbReference type="Rhea" id="RHEA-COMP:11604"/>
        <dbReference type="ChEBI" id="CHEBI:15378"/>
        <dbReference type="ChEBI" id="CHEBI:29999"/>
        <dbReference type="ChEBI" id="CHEBI:30616"/>
        <dbReference type="ChEBI" id="CHEBI:83421"/>
        <dbReference type="ChEBI" id="CHEBI:456216"/>
    </reaction>
</comment>
<dbReference type="GO" id="GO:0016020">
    <property type="term" value="C:membrane"/>
    <property type="evidence" value="ECO:0007669"/>
    <property type="project" value="UniProtKB-SubCell"/>
</dbReference>
<dbReference type="GO" id="GO:0005524">
    <property type="term" value="F:ATP binding"/>
    <property type="evidence" value="ECO:0007669"/>
    <property type="project" value="UniProtKB-UniRule"/>
</dbReference>
<dbReference type="FunFam" id="2.10.25.10:FF:000628">
    <property type="entry name" value="Wall-associated receptor kinase 2"/>
    <property type="match status" value="1"/>
</dbReference>
<evidence type="ECO:0000256" key="10">
    <source>
        <dbReference type="ARBA" id="ARBA00022777"/>
    </source>
</evidence>
<evidence type="ECO:0000259" key="23">
    <source>
        <dbReference type="PROSITE" id="PS50011"/>
    </source>
</evidence>
<dbReference type="InterPro" id="IPR000152">
    <property type="entry name" value="EGF-type_Asp/Asn_hydroxyl_site"/>
</dbReference>
<evidence type="ECO:0000256" key="9">
    <source>
        <dbReference type="ARBA" id="ARBA00022741"/>
    </source>
</evidence>
<evidence type="ECO:0000256" key="11">
    <source>
        <dbReference type="ARBA" id="ARBA00022840"/>
    </source>
</evidence>
<proteinExistence type="predicted"/>
<dbReference type="SMART" id="SM00220">
    <property type="entry name" value="S_TKc"/>
    <property type="match status" value="1"/>
</dbReference>
<dbReference type="Gene3D" id="1.10.510.10">
    <property type="entry name" value="Transferase(Phosphotransferase) domain 1"/>
    <property type="match status" value="1"/>
</dbReference>
<comment type="catalytic activity">
    <reaction evidence="17">
        <text>L-threonyl-[protein] + ATP = O-phospho-L-threonyl-[protein] + ADP + H(+)</text>
        <dbReference type="Rhea" id="RHEA:46608"/>
        <dbReference type="Rhea" id="RHEA-COMP:11060"/>
        <dbReference type="Rhea" id="RHEA-COMP:11605"/>
        <dbReference type="ChEBI" id="CHEBI:15378"/>
        <dbReference type="ChEBI" id="CHEBI:30013"/>
        <dbReference type="ChEBI" id="CHEBI:30616"/>
        <dbReference type="ChEBI" id="CHEBI:61977"/>
        <dbReference type="ChEBI" id="CHEBI:456216"/>
    </reaction>
</comment>
<feature type="domain" description="EGF-like" evidence="24">
    <location>
        <begin position="307"/>
        <end position="341"/>
    </location>
</feature>
<evidence type="ECO:0000256" key="15">
    <source>
        <dbReference type="ARBA" id="ARBA00023180"/>
    </source>
</evidence>
<dbReference type="Pfam" id="PF00069">
    <property type="entry name" value="Pkinase"/>
    <property type="match status" value="1"/>
</dbReference>
<dbReference type="InterPro" id="IPR049883">
    <property type="entry name" value="NOTCH1_EGF-like"/>
</dbReference>
<dbReference type="InterPro" id="IPR001881">
    <property type="entry name" value="EGF-like_Ca-bd_dom"/>
</dbReference>
<dbReference type="Proteomes" id="UP001634007">
    <property type="component" value="Unassembled WGS sequence"/>
</dbReference>
<evidence type="ECO:0000256" key="4">
    <source>
        <dbReference type="ARBA" id="ARBA00022553"/>
    </source>
</evidence>
<comment type="caution">
    <text evidence="25">The sequence shown here is derived from an EMBL/GenBank/DDBJ whole genome shotgun (WGS) entry which is preliminary data.</text>
</comment>
<keyword evidence="13 21" id="KW-0472">Membrane</keyword>
<evidence type="ECO:0000256" key="18">
    <source>
        <dbReference type="ARBA" id="ARBA00058961"/>
    </source>
</evidence>
<dbReference type="CDD" id="cd14066">
    <property type="entry name" value="STKc_IRAK"/>
    <property type="match status" value="1"/>
</dbReference>
<dbReference type="FunFam" id="2.10.25.10:FF:000038">
    <property type="entry name" value="Fibrillin 2"/>
    <property type="match status" value="1"/>
</dbReference>
<dbReference type="SUPFAM" id="SSF56112">
    <property type="entry name" value="Protein kinase-like (PK-like)"/>
    <property type="match status" value="1"/>
</dbReference>
<evidence type="ECO:0000259" key="24">
    <source>
        <dbReference type="PROSITE" id="PS50026"/>
    </source>
</evidence>
<keyword evidence="26" id="KW-1185">Reference proteome</keyword>
<evidence type="ECO:0000256" key="5">
    <source>
        <dbReference type="ARBA" id="ARBA00022679"/>
    </source>
</evidence>
<dbReference type="SMART" id="SM00179">
    <property type="entry name" value="EGF_CA"/>
    <property type="match status" value="1"/>
</dbReference>
<keyword evidence="14" id="KW-1015">Disulfide bond</keyword>
<keyword evidence="12 21" id="KW-1133">Transmembrane helix</keyword>
<dbReference type="Pfam" id="PF13947">
    <property type="entry name" value="GUB_WAK_bind"/>
    <property type="match status" value="1"/>
</dbReference>
<dbReference type="GO" id="GO:0004674">
    <property type="term" value="F:protein serine/threonine kinase activity"/>
    <property type="evidence" value="ECO:0007669"/>
    <property type="project" value="UniProtKB-KW"/>
</dbReference>
<dbReference type="EMBL" id="JBJKBG010000006">
    <property type="protein sequence ID" value="KAL3737285.1"/>
    <property type="molecule type" value="Genomic_DNA"/>
</dbReference>
<evidence type="ECO:0000256" key="8">
    <source>
        <dbReference type="ARBA" id="ARBA00022737"/>
    </source>
</evidence>
<gene>
    <name evidence="25" type="ORF">ACJRO7_026110</name>
</gene>
<evidence type="ECO:0000256" key="19">
    <source>
        <dbReference type="PROSITE-ProRule" id="PRU00076"/>
    </source>
</evidence>
<dbReference type="InterPro" id="IPR025287">
    <property type="entry name" value="WAK_GUB"/>
</dbReference>
<keyword evidence="11 20" id="KW-0067">ATP-binding</keyword>
<keyword evidence="4" id="KW-0597">Phosphoprotein</keyword>
<dbReference type="FunFam" id="3.30.200.20:FF:000043">
    <property type="entry name" value="Wall-associated receptor kinase 2"/>
    <property type="match status" value="1"/>
</dbReference>
<keyword evidence="8" id="KW-0677">Repeat</keyword>
<dbReference type="InterPro" id="IPR018097">
    <property type="entry name" value="EGF_Ca-bd_CS"/>
</dbReference>
<dbReference type="SMART" id="SM00181">
    <property type="entry name" value="EGF"/>
    <property type="match status" value="2"/>
</dbReference>
<evidence type="ECO:0000313" key="25">
    <source>
        <dbReference type="EMBL" id="KAL3737285.1"/>
    </source>
</evidence>
<evidence type="ECO:0000256" key="1">
    <source>
        <dbReference type="ARBA" id="ARBA00004479"/>
    </source>
</evidence>
<dbReference type="InterPro" id="IPR000719">
    <property type="entry name" value="Prot_kinase_dom"/>
</dbReference>
<keyword evidence="3 19" id="KW-0245">EGF-like domain</keyword>
<evidence type="ECO:0000256" key="17">
    <source>
        <dbReference type="ARBA" id="ARBA00047951"/>
    </source>
</evidence>
<dbReference type="InterPro" id="IPR045274">
    <property type="entry name" value="WAK-like"/>
</dbReference>
<keyword evidence="5" id="KW-0808">Transferase</keyword>
<dbReference type="Gene3D" id="2.10.25.10">
    <property type="entry name" value="Laminin"/>
    <property type="match status" value="2"/>
</dbReference>
<keyword evidence="10" id="KW-0418">Kinase</keyword>
<comment type="caution">
    <text evidence="19">Lacks conserved residue(s) required for the propagation of feature annotation.</text>
</comment>
<keyword evidence="15" id="KW-0325">Glycoprotein</keyword>
<evidence type="ECO:0000256" key="2">
    <source>
        <dbReference type="ARBA" id="ARBA00022527"/>
    </source>
</evidence>
<sequence>MERVEGRTMAIHEFLLKVLVLGIIISGPYHSHAAETDYSITKPGCQSSCGNLLIPYPFGLSDSTSDCHFNLPSFIVDCDYSTDPPTPYMENKGSNLQISGISVEDHEMRISHWVGQDCFNSSGYDESSSFYPWLTLAKFPISSTKNKFTVVGCDTLAYFQDGGEKFTFGCVSLCSNITNVSNGSCSGIGCCETSIPTDSLNYQISFQSFYNHTYVLDFNPCSYAFVAEIGSYNFSVGDLKQIKSDRSTLLLEWAIGDQTCEDARKNPASYMCTDNTKCTDAKDGSGYKCTCLEGYQGNPYLANGCHDIDECADPEKYPCEGECNNIEGNYTCLCPKGYHGYGKKGGEDGQGCVANPSYLMKISVGVAVGIIVLLLSIGLLYFGYKKRELIRLKEQYFKQNGGLLLQQRLHEHDRTTKDAKIFGAEELEKATDNYDESKIVGQGGYGTVYKGLLPNNMVVAIKKSKVVDQGQIEQFINEVIVLSQINHRNVVKLLGCCLETEVPLLVYEFINNGTLFDHIHNPNKSSKLSWEIRLRIASETAGVLSYLHSAASTPIIHRDVKLANILLDAGYTAKVSDFGASRLVPLDQTQLSTMVQGTLGYLDPEYFHTSQLTEKSDVYSFGVVLAELLTGKKALSFDRPEEERSLATYFLSSLKNDKLLQIVEEVIAYEGNNEQVREVANLAKRCLEIKGEGRPTMKEVAMELEGLRAMANHPWVNGIDVNPEETIHLLREKTNVYMDSVASTSTGCTDSMKNHVMPLVSSGR</sequence>
<dbReference type="PROSITE" id="PS01187">
    <property type="entry name" value="EGF_CA"/>
    <property type="match status" value="1"/>
</dbReference>
<feature type="signal peptide" evidence="22">
    <location>
        <begin position="1"/>
        <end position="33"/>
    </location>
</feature>
<feature type="domain" description="Protein kinase" evidence="23">
    <location>
        <begin position="434"/>
        <end position="716"/>
    </location>
</feature>
<evidence type="ECO:0000313" key="26">
    <source>
        <dbReference type="Proteomes" id="UP001634007"/>
    </source>
</evidence>
<organism evidence="25 26">
    <name type="scientific">Eucalyptus globulus</name>
    <name type="common">Tasmanian blue gum</name>
    <dbReference type="NCBI Taxonomy" id="34317"/>
    <lineage>
        <taxon>Eukaryota</taxon>
        <taxon>Viridiplantae</taxon>
        <taxon>Streptophyta</taxon>
        <taxon>Embryophyta</taxon>
        <taxon>Tracheophyta</taxon>
        <taxon>Spermatophyta</taxon>
        <taxon>Magnoliopsida</taxon>
        <taxon>eudicotyledons</taxon>
        <taxon>Gunneridae</taxon>
        <taxon>Pentapetalae</taxon>
        <taxon>rosids</taxon>
        <taxon>malvids</taxon>
        <taxon>Myrtales</taxon>
        <taxon>Myrtaceae</taxon>
        <taxon>Myrtoideae</taxon>
        <taxon>Eucalypteae</taxon>
        <taxon>Eucalyptus</taxon>
    </lineage>
</organism>
<protein>
    <submittedName>
        <fullName evidence="25">Uncharacterized protein</fullName>
    </submittedName>
</protein>
<dbReference type="InterPro" id="IPR017441">
    <property type="entry name" value="Protein_kinase_ATP_BS"/>
</dbReference>
<dbReference type="PANTHER" id="PTHR27005:SF468">
    <property type="entry name" value="OS01G0310500 PROTEIN"/>
    <property type="match status" value="1"/>
</dbReference>
<dbReference type="InterPro" id="IPR009030">
    <property type="entry name" value="Growth_fac_rcpt_cys_sf"/>
</dbReference>
<keyword evidence="9 20" id="KW-0547">Nucleotide-binding</keyword>
<dbReference type="CDD" id="cd00054">
    <property type="entry name" value="EGF_CA"/>
    <property type="match status" value="1"/>
</dbReference>
<evidence type="ECO:0000256" key="13">
    <source>
        <dbReference type="ARBA" id="ARBA00023136"/>
    </source>
</evidence>
<dbReference type="InterPro" id="IPR000742">
    <property type="entry name" value="EGF"/>
</dbReference>
<dbReference type="PROSITE" id="PS00010">
    <property type="entry name" value="ASX_HYDROXYL"/>
    <property type="match status" value="1"/>
</dbReference>
<keyword evidence="2" id="KW-0723">Serine/threonine-protein kinase</keyword>
<comment type="function">
    <text evidence="18">Serine/threonine-protein kinase that may function as a signaling receptor of extracellular matrix component. Binding to pectin may have significance in the control of cell expansion, morphogenesis and development.</text>
</comment>
<evidence type="ECO:0000256" key="21">
    <source>
        <dbReference type="SAM" id="Phobius"/>
    </source>
</evidence>
<evidence type="ECO:0000256" key="14">
    <source>
        <dbReference type="ARBA" id="ARBA00023157"/>
    </source>
</evidence>
<evidence type="ECO:0000256" key="20">
    <source>
        <dbReference type="PROSITE-ProRule" id="PRU10141"/>
    </source>
</evidence>
<dbReference type="PROSITE" id="PS00108">
    <property type="entry name" value="PROTEIN_KINASE_ST"/>
    <property type="match status" value="1"/>
</dbReference>
<evidence type="ECO:0000256" key="3">
    <source>
        <dbReference type="ARBA" id="ARBA00022536"/>
    </source>
</evidence>
<dbReference type="SUPFAM" id="SSF57196">
    <property type="entry name" value="EGF/Laminin"/>
    <property type="match status" value="1"/>
</dbReference>
<comment type="subcellular location">
    <subcellularLocation>
        <location evidence="1">Membrane</location>
        <topology evidence="1">Single-pass type I membrane protein</topology>
    </subcellularLocation>
</comment>